<comment type="similarity">
    <text evidence="1 10">Belongs to the GatB/GatE family. GatB subfamily.</text>
</comment>
<dbReference type="InterPro" id="IPR014746">
    <property type="entry name" value="Gln_synth/guanido_kin_cat_dom"/>
</dbReference>
<evidence type="ECO:0000259" key="12">
    <source>
        <dbReference type="SMART" id="SM00845"/>
    </source>
</evidence>
<dbReference type="EMBL" id="LCBX01000023">
    <property type="protein sequence ID" value="KKS20586.1"/>
    <property type="molecule type" value="Genomic_DNA"/>
</dbReference>
<protein>
    <recommendedName>
        <fullName evidence="10">Aspartyl/glutamyl-tRNA(Asn/Gln) amidotransferase subunit B</fullName>
        <shortName evidence="10">Asp/Glu-ADT subunit B</shortName>
        <ecNumber evidence="10">6.3.5.-</ecNumber>
    </recommendedName>
</protein>
<dbReference type="InterPro" id="IPR042114">
    <property type="entry name" value="GatB_C_1"/>
</dbReference>
<evidence type="ECO:0000256" key="6">
    <source>
        <dbReference type="ARBA" id="ARBA00022917"/>
    </source>
</evidence>
<dbReference type="InterPro" id="IPR018027">
    <property type="entry name" value="Asn/Gln_amidotransferase"/>
</dbReference>
<dbReference type="Pfam" id="PF02934">
    <property type="entry name" value="GatB_N"/>
    <property type="match status" value="1"/>
</dbReference>
<sequence>MTERELLGEYKLVLGMEIHLHLKTKTKMFCRDSADIYEAEPNTHVCPVCLGLPGALPVPNKDAVRMTQLLGLAVKSSLNKDSRFDRKHYFYPDLPKGYQISQYKQPLCVGGFLKLDLGTTIEIERIHLEEDTAKSFHELGNTLIDFNKSDMPLAEIVTGPSFRNIADAVEFSKKIQDIARYLGISDVDMEKGQMRLEANISIRTAEMEEKGILPSYKVEIKNINSFRFMEKAVRAEIVRQKKLLDKGEAPVQENRGFDENSGKTVSQREKEEAHDYRYFPEPDIPPMHFDENYVADIKSSLTELPDERKARLVDEMGLNKQVAAFLSSGTNINIYEKFADLTDNKHDPVKIGNLLMNRKELWSMEVSDIESIIKTSEDKITDEDSIKSVVEKVLADNPDAVEAVKAGKTATFEFLVGQVMRETSGKADSTIARKLITDLIGR</sequence>
<dbReference type="NCBIfam" id="TIGR00133">
    <property type="entry name" value="gatB"/>
    <property type="match status" value="1"/>
</dbReference>
<evidence type="ECO:0000313" key="13">
    <source>
        <dbReference type="EMBL" id="KKS20586.1"/>
    </source>
</evidence>
<keyword evidence="6 10" id="KW-0648">Protein biosynthesis</keyword>
<dbReference type="NCBIfam" id="NF004012">
    <property type="entry name" value="PRK05477.1-2"/>
    <property type="match status" value="1"/>
</dbReference>
<dbReference type="SUPFAM" id="SSF55931">
    <property type="entry name" value="Glutamine synthetase/guanido kinase"/>
    <property type="match status" value="1"/>
</dbReference>
<keyword evidence="5 10" id="KW-0067">ATP-binding</keyword>
<feature type="region of interest" description="Disordered" evidence="11">
    <location>
        <begin position="249"/>
        <end position="274"/>
    </location>
</feature>
<accession>A0A0G0ZEX6</accession>
<evidence type="ECO:0000313" key="14">
    <source>
        <dbReference type="Proteomes" id="UP000034507"/>
    </source>
</evidence>
<evidence type="ECO:0000256" key="5">
    <source>
        <dbReference type="ARBA" id="ARBA00022840"/>
    </source>
</evidence>
<dbReference type="Gene3D" id="1.10.150.380">
    <property type="entry name" value="GatB domain, N-terminal subdomain"/>
    <property type="match status" value="1"/>
</dbReference>
<evidence type="ECO:0000256" key="7">
    <source>
        <dbReference type="ARBA" id="ARBA00024799"/>
    </source>
</evidence>
<dbReference type="PANTHER" id="PTHR11659:SF0">
    <property type="entry name" value="GLUTAMYL-TRNA(GLN) AMIDOTRANSFERASE SUBUNIT B, MITOCHONDRIAL"/>
    <property type="match status" value="1"/>
</dbReference>
<dbReference type="Pfam" id="PF02637">
    <property type="entry name" value="GatB_Yqey"/>
    <property type="match status" value="1"/>
</dbReference>
<keyword evidence="3 10" id="KW-0436">Ligase</keyword>
<feature type="compositionally biased region" description="Basic and acidic residues" evidence="11">
    <location>
        <begin position="255"/>
        <end position="274"/>
    </location>
</feature>
<evidence type="ECO:0000256" key="9">
    <source>
        <dbReference type="ARBA" id="ARBA00047913"/>
    </source>
</evidence>
<dbReference type="HAMAP" id="MF_00121">
    <property type="entry name" value="GatB"/>
    <property type="match status" value="1"/>
</dbReference>
<feature type="domain" description="Asn/Gln amidotransferase" evidence="12">
    <location>
        <begin position="336"/>
        <end position="440"/>
    </location>
</feature>
<evidence type="ECO:0000256" key="10">
    <source>
        <dbReference type="HAMAP-Rule" id="MF_00121"/>
    </source>
</evidence>
<dbReference type="InterPro" id="IPR004413">
    <property type="entry name" value="GatB"/>
</dbReference>
<gene>
    <name evidence="10" type="primary">gatB</name>
    <name evidence="13" type="ORF">UU77_C0023G0010</name>
</gene>
<evidence type="ECO:0000256" key="11">
    <source>
        <dbReference type="SAM" id="MobiDB-lite"/>
    </source>
</evidence>
<dbReference type="GO" id="GO:0016740">
    <property type="term" value="F:transferase activity"/>
    <property type="evidence" value="ECO:0007669"/>
    <property type="project" value="UniProtKB-KW"/>
</dbReference>
<keyword evidence="13" id="KW-0808">Transferase</keyword>
<dbReference type="GO" id="GO:0050567">
    <property type="term" value="F:glutaminyl-tRNA synthase (glutamine-hydrolyzing) activity"/>
    <property type="evidence" value="ECO:0007669"/>
    <property type="project" value="UniProtKB-UniRule"/>
</dbReference>
<reference evidence="13 14" key="1">
    <citation type="journal article" date="2015" name="Nature">
        <title>rRNA introns, odd ribosomes, and small enigmatic genomes across a large radiation of phyla.</title>
        <authorList>
            <person name="Brown C.T."/>
            <person name="Hug L.A."/>
            <person name="Thomas B.C."/>
            <person name="Sharon I."/>
            <person name="Castelle C.J."/>
            <person name="Singh A."/>
            <person name="Wilkins M.J."/>
            <person name="Williams K.H."/>
            <person name="Banfield J.F."/>
        </authorList>
    </citation>
    <scope>NUCLEOTIDE SEQUENCE [LARGE SCALE GENOMIC DNA]</scope>
</reference>
<dbReference type="GO" id="GO:0070681">
    <property type="term" value="P:glutaminyl-tRNAGln biosynthesis via transamidation"/>
    <property type="evidence" value="ECO:0007669"/>
    <property type="project" value="TreeGrafter"/>
</dbReference>
<name>A0A0G0ZEX6_UNCKA</name>
<dbReference type="Proteomes" id="UP000034507">
    <property type="component" value="Unassembled WGS sequence"/>
</dbReference>
<comment type="function">
    <text evidence="7 10">Allows the formation of correctly charged Asn-tRNA(Asn) or Gln-tRNA(Gln) through the transamidation of misacylated Asp-tRNA(Asn) or Glu-tRNA(Gln) in organisms which lack either or both of asparaginyl-tRNA or glutaminyl-tRNA synthetases. The reaction takes place in the presence of glutamine and ATP through an activated phospho-Asp-tRNA(Asn) or phospho-Glu-tRNA(Gln).</text>
</comment>
<dbReference type="GO" id="GO:0006412">
    <property type="term" value="P:translation"/>
    <property type="evidence" value="ECO:0007669"/>
    <property type="project" value="UniProtKB-UniRule"/>
</dbReference>
<dbReference type="FunFam" id="1.10.10.410:FF:000001">
    <property type="entry name" value="Aspartyl/glutamyl-tRNA(Asn/Gln) amidotransferase subunit B"/>
    <property type="match status" value="1"/>
</dbReference>
<dbReference type="InterPro" id="IPR003789">
    <property type="entry name" value="Asn/Gln_tRNA_amidoTrase-B-like"/>
</dbReference>
<dbReference type="SMART" id="SM00845">
    <property type="entry name" value="GatB_Yqey"/>
    <property type="match status" value="1"/>
</dbReference>
<evidence type="ECO:0000256" key="8">
    <source>
        <dbReference type="ARBA" id="ARBA00047380"/>
    </source>
</evidence>
<dbReference type="EC" id="6.3.5.-" evidence="10"/>
<dbReference type="PATRIC" id="fig|1619119.3.peg.561"/>
<evidence type="ECO:0000256" key="1">
    <source>
        <dbReference type="ARBA" id="ARBA00005306"/>
    </source>
</evidence>
<dbReference type="GO" id="GO:0050566">
    <property type="term" value="F:asparaginyl-tRNA synthase (glutamine-hydrolyzing) activity"/>
    <property type="evidence" value="ECO:0007669"/>
    <property type="project" value="RHEA"/>
</dbReference>
<comment type="catalytic activity">
    <reaction evidence="8 10">
        <text>L-aspartyl-tRNA(Asn) + L-glutamine + ATP + H2O = L-asparaginyl-tRNA(Asn) + L-glutamate + ADP + phosphate + 2 H(+)</text>
        <dbReference type="Rhea" id="RHEA:14513"/>
        <dbReference type="Rhea" id="RHEA-COMP:9674"/>
        <dbReference type="Rhea" id="RHEA-COMP:9677"/>
        <dbReference type="ChEBI" id="CHEBI:15377"/>
        <dbReference type="ChEBI" id="CHEBI:15378"/>
        <dbReference type="ChEBI" id="CHEBI:29985"/>
        <dbReference type="ChEBI" id="CHEBI:30616"/>
        <dbReference type="ChEBI" id="CHEBI:43474"/>
        <dbReference type="ChEBI" id="CHEBI:58359"/>
        <dbReference type="ChEBI" id="CHEBI:78515"/>
        <dbReference type="ChEBI" id="CHEBI:78516"/>
        <dbReference type="ChEBI" id="CHEBI:456216"/>
    </reaction>
</comment>
<dbReference type="AlphaFoldDB" id="A0A0G0ZEX6"/>
<dbReference type="InterPro" id="IPR017959">
    <property type="entry name" value="Asn/Gln-tRNA_amidoTrfase_suB/E"/>
</dbReference>
<evidence type="ECO:0000256" key="3">
    <source>
        <dbReference type="ARBA" id="ARBA00022598"/>
    </source>
</evidence>
<dbReference type="InterPro" id="IPR006075">
    <property type="entry name" value="Asn/Gln-tRNA_Trfase_suB/E_cat"/>
</dbReference>
<comment type="catalytic activity">
    <reaction evidence="9 10">
        <text>L-glutamyl-tRNA(Gln) + L-glutamine + ATP + H2O = L-glutaminyl-tRNA(Gln) + L-glutamate + ADP + phosphate + H(+)</text>
        <dbReference type="Rhea" id="RHEA:17521"/>
        <dbReference type="Rhea" id="RHEA-COMP:9681"/>
        <dbReference type="Rhea" id="RHEA-COMP:9684"/>
        <dbReference type="ChEBI" id="CHEBI:15377"/>
        <dbReference type="ChEBI" id="CHEBI:15378"/>
        <dbReference type="ChEBI" id="CHEBI:29985"/>
        <dbReference type="ChEBI" id="CHEBI:30616"/>
        <dbReference type="ChEBI" id="CHEBI:43474"/>
        <dbReference type="ChEBI" id="CHEBI:58359"/>
        <dbReference type="ChEBI" id="CHEBI:78520"/>
        <dbReference type="ChEBI" id="CHEBI:78521"/>
        <dbReference type="ChEBI" id="CHEBI:456216"/>
    </reaction>
</comment>
<dbReference type="GO" id="GO:0005524">
    <property type="term" value="F:ATP binding"/>
    <property type="evidence" value="ECO:0007669"/>
    <property type="project" value="UniProtKB-KW"/>
</dbReference>
<comment type="subunit">
    <text evidence="2 10">Heterotrimer of A, B and C subunits.</text>
</comment>
<comment type="caution">
    <text evidence="13">The sequence shown here is derived from an EMBL/GenBank/DDBJ whole genome shotgun (WGS) entry which is preliminary data.</text>
</comment>
<dbReference type="PANTHER" id="PTHR11659">
    <property type="entry name" value="GLUTAMYL-TRNA GLN AMIDOTRANSFERASE SUBUNIT B MITOCHONDRIAL AND PROKARYOTIC PET112-RELATED"/>
    <property type="match status" value="1"/>
</dbReference>
<dbReference type="Gene3D" id="1.10.10.410">
    <property type="match status" value="1"/>
</dbReference>
<evidence type="ECO:0000256" key="2">
    <source>
        <dbReference type="ARBA" id="ARBA00011123"/>
    </source>
</evidence>
<organism evidence="13 14">
    <name type="scientific">candidate division WWE3 bacterium GW2011_GWC1_41_7</name>
    <dbReference type="NCBI Taxonomy" id="1619119"/>
    <lineage>
        <taxon>Bacteria</taxon>
        <taxon>Katanobacteria</taxon>
    </lineage>
</organism>
<keyword evidence="4 10" id="KW-0547">Nucleotide-binding</keyword>
<dbReference type="InterPro" id="IPR023168">
    <property type="entry name" value="GatB_Yqey_C_2"/>
</dbReference>
<proteinExistence type="inferred from homology"/>
<dbReference type="SUPFAM" id="SSF89095">
    <property type="entry name" value="GatB/YqeY motif"/>
    <property type="match status" value="2"/>
</dbReference>
<evidence type="ECO:0000256" key="4">
    <source>
        <dbReference type="ARBA" id="ARBA00022741"/>
    </source>
</evidence>